<evidence type="ECO:0000259" key="1">
    <source>
        <dbReference type="Pfam" id="PF02627"/>
    </source>
</evidence>
<dbReference type="InterPro" id="IPR004675">
    <property type="entry name" value="AhpD_core"/>
</dbReference>
<feature type="domain" description="Carboxymuconolactone decarboxylase-like" evidence="1">
    <location>
        <begin position="53"/>
        <end position="107"/>
    </location>
</feature>
<dbReference type="PANTHER" id="PTHR35446">
    <property type="entry name" value="SI:CH211-175M2.5"/>
    <property type="match status" value="1"/>
</dbReference>
<gene>
    <name evidence="2" type="ORF">DF3PB_560002</name>
</gene>
<dbReference type="Gene3D" id="1.20.5.810">
    <property type="entry name" value="AhpD-like"/>
    <property type="match status" value="1"/>
</dbReference>
<dbReference type="AlphaFoldDB" id="A0A380TJZ4"/>
<dbReference type="InterPro" id="IPR010195">
    <property type="entry name" value="Uncharacterised_peroxidase-rel"/>
</dbReference>
<organism evidence="2">
    <name type="scientific">metagenome</name>
    <dbReference type="NCBI Taxonomy" id="256318"/>
    <lineage>
        <taxon>unclassified sequences</taxon>
        <taxon>metagenomes</taxon>
    </lineage>
</organism>
<proteinExistence type="predicted"/>
<dbReference type="Pfam" id="PF02627">
    <property type="entry name" value="CMD"/>
    <property type="match status" value="1"/>
</dbReference>
<dbReference type="GO" id="GO:0051920">
    <property type="term" value="F:peroxiredoxin activity"/>
    <property type="evidence" value="ECO:0007669"/>
    <property type="project" value="InterPro"/>
</dbReference>
<dbReference type="EC" id="1.11.1.15" evidence="2"/>
<sequence length="193" mass="22438">MPQPGHITKMELPEDDRTLEADIQKYFRKCQEKLGLIPNVLRAYTINPLKFRVFSAFYNQLMLDEETCGLSKLEREMISVVVSSANRCYYCLVAHGQAVRELSGDPELGEMMVMNYRVAELEPRQRAMLDFAWKLTVAPHEIAEPDRQRLRDVGFSDRDIFDIADVAAFFNYTNRVAHAVDMMPNRIYHTKDR</sequence>
<accession>A0A380TJZ4</accession>
<dbReference type="Gene3D" id="1.20.1290.10">
    <property type="entry name" value="AhpD-like"/>
    <property type="match status" value="1"/>
</dbReference>
<reference evidence="2" key="1">
    <citation type="submission" date="2018-07" db="EMBL/GenBank/DDBJ databases">
        <authorList>
            <person name="Quirk P.G."/>
            <person name="Krulwich T.A."/>
        </authorList>
    </citation>
    <scope>NUCLEOTIDE SEQUENCE</scope>
</reference>
<dbReference type="EMBL" id="UIDG01000512">
    <property type="protein sequence ID" value="SUS08019.1"/>
    <property type="molecule type" value="Genomic_DNA"/>
</dbReference>
<keyword evidence="2" id="KW-0575">Peroxidase</keyword>
<name>A0A380TJZ4_9ZZZZ</name>
<keyword evidence="2" id="KW-0560">Oxidoreductase</keyword>
<dbReference type="SUPFAM" id="SSF69118">
    <property type="entry name" value="AhpD-like"/>
    <property type="match status" value="1"/>
</dbReference>
<dbReference type="NCBIfam" id="TIGR01926">
    <property type="entry name" value="peroxid_rel"/>
    <property type="match status" value="1"/>
</dbReference>
<dbReference type="PANTHER" id="PTHR35446:SF2">
    <property type="entry name" value="CARBOXYMUCONOLACTONE DECARBOXYLASE-LIKE DOMAIN-CONTAINING PROTEIN"/>
    <property type="match status" value="1"/>
</dbReference>
<dbReference type="NCBIfam" id="TIGR00778">
    <property type="entry name" value="ahpD_dom"/>
    <property type="match status" value="1"/>
</dbReference>
<dbReference type="InterPro" id="IPR029032">
    <property type="entry name" value="AhpD-like"/>
</dbReference>
<dbReference type="InterPro" id="IPR003779">
    <property type="entry name" value="CMD-like"/>
</dbReference>
<protein>
    <submittedName>
        <fullName evidence="2">Alkyl hydroperoxide reductase AhpD</fullName>
        <ecNumber evidence="2">1.11.1.15</ecNumber>
    </submittedName>
</protein>
<evidence type="ECO:0000313" key="2">
    <source>
        <dbReference type="EMBL" id="SUS08019.1"/>
    </source>
</evidence>